<comment type="caution">
    <text evidence="3">The sequence shown here is derived from an EMBL/GenBank/DDBJ whole genome shotgun (WGS) entry which is preliminary data.</text>
</comment>
<feature type="region of interest" description="Disordered" evidence="1">
    <location>
        <begin position="580"/>
        <end position="615"/>
    </location>
</feature>
<proteinExistence type="predicted"/>
<feature type="compositionally biased region" description="Low complexity" evidence="1">
    <location>
        <begin position="286"/>
        <end position="296"/>
    </location>
</feature>
<feature type="domain" description="Arrestin-like N-terminal" evidence="2">
    <location>
        <begin position="7"/>
        <end position="138"/>
    </location>
</feature>
<dbReference type="Gene3D" id="2.60.40.640">
    <property type="match status" value="1"/>
</dbReference>
<dbReference type="STRING" id="133412.A0A1R1YDA3"/>
<feature type="region of interest" description="Disordered" evidence="1">
    <location>
        <begin position="1677"/>
        <end position="1744"/>
    </location>
</feature>
<feature type="non-terminal residue" evidence="3">
    <location>
        <position position="1"/>
    </location>
</feature>
<evidence type="ECO:0000256" key="1">
    <source>
        <dbReference type="SAM" id="MobiDB-lite"/>
    </source>
</evidence>
<dbReference type="EMBL" id="LSSN01000259">
    <property type="protein sequence ID" value="OMJ24892.1"/>
    <property type="molecule type" value="Genomic_DNA"/>
</dbReference>
<feature type="region of interest" description="Disordered" evidence="1">
    <location>
        <begin position="1821"/>
        <end position="1842"/>
    </location>
</feature>
<dbReference type="SUPFAM" id="SSF81296">
    <property type="entry name" value="E set domains"/>
    <property type="match status" value="1"/>
</dbReference>
<evidence type="ECO:0000313" key="4">
    <source>
        <dbReference type="Proteomes" id="UP000187283"/>
    </source>
</evidence>
<feature type="region of interest" description="Disordered" evidence="1">
    <location>
        <begin position="161"/>
        <end position="206"/>
    </location>
</feature>
<feature type="compositionally biased region" description="Low complexity" evidence="1">
    <location>
        <begin position="958"/>
        <end position="970"/>
    </location>
</feature>
<feature type="region of interest" description="Disordered" evidence="1">
    <location>
        <begin position="898"/>
        <end position="917"/>
    </location>
</feature>
<feature type="region of interest" description="Disordered" evidence="1">
    <location>
        <begin position="1759"/>
        <end position="1804"/>
    </location>
</feature>
<feature type="region of interest" description="Disordered" evidence="1">
    <location>
        <begin position="944"/>
        <end position="976"/>
    </location>
</feature>
<evidence type="ECO:0000259" key="2">
    <source>
        <dbReference type="Pfam" id="PF00339"/>
    </source>
</evidence>
<organism evidence="3 4">
    <name type="scientific">Smittium culicis</name>
    <dbReference type="NCBI Taxonomy" id="133412"/>
    <lineage>
        <taxon>Eukaryota</taxon>
        <taxon>Fungi</taxon>
        <taxon>Fungi incertae sedis</taxon>
        <taxon>Zoopagomycota</taxon>
        <taxon>Kickxellomycotina</taxon>
        <taxon>Harpellomycetes</taxon>
        <taxon>Harpellales</taxon>
        <taxon>Legeriomycetaceae</taxon>
        <taxon>Smittium</taxon>
    </lineage>
</organism>
<dbReference type="InterPro" id="IPR014756">
    <property type="entry name" value="Ig_E-set"/>
</dbReference>
<feature type="compositionally biased region" description="Polar residues" evidence="1">
    <location>
        <begin position="1446"/>
        <end position="1462"/>
    </location>
</feature>
<gene>
    <name evidence="3" type="ORF">AYI70_g1273</name>
</gene>
<reference evidence="3 4" key="1">
    <citation type="submission" date="2017-01" db="EMBL/GenBank/DDBJ databases">
        <authorList>
            <person name="Mah S.A."/>
            <person name="Swanson W.J."/>
            <person name="Moy G.W."/>
            <person name="Vacquier V.D."/>
        </authorList>
    </citation>
    <scope>NUCLEOTIDE SEQUENCE [LARGE SCALE GENOMIC DNA]</scope>
    <source>
        <strain evidence="3 4">GSMNP</strain>
    </source>
</reference>
<dbReference type="Pfam" id="PF00339">
    <property type="entry name" value="Arrestin_N"/>
    <property type="match status" value="1"/>
</dbReference>
<feature type="compositionally biased region" description="Polar residues" evidence="1">
    <location>
        <begin position="1321"/>
        <end position="1345"/>
    </location>
</feature>
<dbReference type="OrthoDB" id="2238745at2759"/>
<feature type="region of interest" description="Disordered" evidence="1">
    <location>
        <begin position="1287"/>
        <end position="1307"/>
    </location>
</feature>
<feature type="compositionally biased region" description="Low complexity" evidence="1">
    <location>
        <begin position="1288"/>
        <end position="1303"/>
    </location>
</feature>
<name>A0A1R1YDA3_9FUNG</name>
<feature type="region of interest" description="Disordered" evidence="1">
    <location>
        <begin position="1517"/>
        <end position="1536"/>
    </location>
</feature>
<dbReference type="InterPro" id="IPR014752">
    <property type="entry name" value="Arrestin-like_C"/>
</dbReference>
<protein>
    <recommendedName>
        <fullName evidence="2">Arrestin-like N-terminal domain-containing protein</fullName>
    </recommendedName>
</protein>
<dbReference type="InterPro" id="IPR011021">
    <property type="entry name" value="Arrestin-like_N"/>
</dbReference>
<feature type="compositionally biased region" description="Low complexity" evidence="1">
    <location>
        <begin position="898"/>
        <end position="907"/>
    </location>
</feature>
<feature type="region of interest" description="Disordered" evidence="1">
    <location>
        <begin position="1615"/>
        <end position="1646"/>
    </location>
</feature>
<feature type="compositionally biased region" description="Polar residues" evidence="1">
    <location>
        <begin position="1363"/>
        <end position="1379"/>
    </location>
</feature>
<feature type="compositionally biased region" description="Polar residues" evidence="1">
    <location>
        <begin position="1618"/>
        <end position="1644"/>
    </location>
</feature>
<feature type="compositionally biased region" description="Polar residues" evidence="1">
    <location>
        <begin position="1781"/>
        <end position="1803"/>
    </location>
</feature>
<feature type="region of interest" description="Disordered" evidence="1">
    <location>
        <begin position="719"/>
        <end position="751"/>
    </location>
</feature>
<keyword evidence="4" id="KW-1185">Reference proteome</keyword>
<feature type="compositionally biased region" description="Low complexity" evidence="1">
    <location>
        <begin position="1704"/>
        <end position="1721"/>
    </location>
</feature>
<feature type="region of interest" description="Disordered" evidence="1">
    <location>
        <begin position="1425"/>
        <end position="1462"/>
    </location>
</feature>
<accession>A0A1R1YDA3</accession>
<evidence type="ECO:0000313" key="3">
    <source>
        <dbReference type="EMBL" id="OMJ24892.1"/>
    </source>
</evidence>
<feature type="compositionally biased region" description="Low complexity" evidence="1">
    <location>
        <begin position="1350"/>
        <end position="1361"/>
    </location>
</feature>
<feature type="region of interest" description="Disordered" evidence="1">
    <location>
        <begin position="269"/>
        <end position="301"/>
    </location>
</feature>
<dbReference type="Proteomes" id="UP000187283">
    <property type="component" value="Unassembled WGS sequence"/>
</dbReference>
<feature type="region of interest" description="Disordered" evidence="1">
    <location>
        <begin position="513"/>
        <end position="539"/>
    </location>
</feature>
<feature type="compositionally biased region" description="Polar residues" evidence="1">
    <location>
        <begin position="1722"/>
        <end position="1731"/>
    </location>
</feature>
<sequence>KYLLLSNPNSYFFPDSPQHSLLIGNVLLSVNNDIKIKSAYLHLVQTKLIKKNNVEINRSESVLISKSLLGYLLNQDKKPTKFEPGSHAFPFDIKIPTNIPPSSDSEFKNVFYTVKAIINRSNNFNNTIIATTPINVISYSSINVSINPGSSLSSYRLSTSPSPSSAITTTYSPPSPTPRLSYDSIDLQPRQSSSSNNRPISQISPSISNSHKSIVNIVYNKSLNSYENNDRLITFPFDISDSLKLSLSTNKFFDKFNKHLSIKLNASYSHHHNPNISQPNPPPSSQSPNNININQPESNTNLQKINGSISNIDLEKIKTSNSDADIINNDSTTPPGFFTVSLYLIEYSLHSDPNYNPVKPSKKIIFQKSINISNPEYASSHSFIPASSSVGQVSQKHDLCSLDESGNQPPSNKKLSSSLLHLPTINEENSSVLKSLSINTNNLSTFTNVTHSQKPDTASSILSTQLSSLFFSDMQISPSKPDTSDFSVPSSIEVSPSDELNFESLFPEKNSSKSLLKKSSSSSSSSSSKNSKKNASSESLNTRLDTLDITMLNLSKSLNHLSQSMDNLNTKIKTINKSIVSQDSPTSSPLKQASNPTNHTNLESSNYNPNKSTLISSNPDFHNSLLNYSITSSSKSPVNFTLSTTTTTTTPETTDISYTHISSSSSSKSLVSFGIDHNKLINKTNQKSSSVTSLSNYQTSEYIKYNTIESLKIHDKMKPPFPTNEFNLKPPSSDSPPSHDKSKFNSASSPSSLPLNAASIYKSFSSPPNLSNTPKYQRKISSSFPHIFWEKKDSGHYYIDKDINLDIPPGLQISSNYDTVSPEITVSHSLIVSVILPSSFQSSSSSLHKQIEKKISFNIPSLTSYPSNLNISATPSTSLPTTESDQIHSELFSSYPMISPSSSTSSPHQNLPHVFPPSSTLLGKPSLSSKNYKSKFSTSLSNLLIPHQPHNSQSSPFSLNPSMTSPNNSSPKKKKFSLPSFNKNSLFSKKHNLVCKQSSINSISSFLSSSSSLSSSSHRSYNTGAKSFDLISQPNKDTLLVAKAPFSTINHPKWRSEKDLLNFSNTIKKTSKSDNMISANTQPFFSSPELSVTANETFPQTQYHTSNTASNHLKLSLSSITVSRHNSVPYTSTLPNTKTKNVPPSFKTKSRIKSTNTMRSSANTVIASKPISSRNNSYSSSYRISKCISNGGKIYSNHSPTSFYTCRTSEDTYKNSSDTSLNDIGNLDKSVLTTFSSIKNKKARTNTNKFSSMPSLPLDLSYTTNPSQIADIPKNSQPIPTATRNLISFSNSDSSTTSNQTSNPIKSIVSDRKYATSVYSSLSKPNSQHSMNTFPSRFSKSSNSLLEPAPSFKPKFSFKPPNTDKQPFTSTPNKYSSHNRSNLKIYSASLFEQKKFKDANVSSTSSNVSETSVVDIESNAADHTKNSNNLFSRSKSESTVSVTKSNTDTTITNNKSSPKSIHNNNIVKPKILFFNNPTYSESLPSLTSISDLKLTSKKYYTKQSSKLTIISKAPSTANSTPSSALIDPTKNTNNINKPVNLKPVKKVYSKNTNHNPSELVNYASTSTIVNQPENLEPAKKVYSKSTNHNPSELVNYASTTTIVNQPENLESAKKVYSKNHSSQALTTRENSYSAFKSTKNSNDPSKAAELIKSSTLSQARSSTDSTFINKFYRPNNFSKLSSSKPPPKPLLQTASSNSKLMPTISKKNSIKSQAISIKSQNNSSNLKNTAVSEKKVYQSSKSKSYSKTSSEISYHYSYQNKSPSATPVPFKRKSKKLSMKFPSSNLSSGLNKPQNLTKDSSITPDRIDKINDFPQSHSNINDFPQSHSNINNPQEISSYSKKKKFQPKILSKSRKLSAFKKKTSFSSYSIKSNSNSLTREFYLDNANLATSKFDLNFEKDKSLDFNFEFNKDFELGEQFDFNKYFLPNSQSISPNASKGGDLIIDPKLIEIDSDKKQTAMNDPLSPPLSIPAISPNYSDSSQLSSPTLKEYVIIKKKDTLDYQSLNNLDQVHKTSKLLKVFKAASSSKSDKRSSAPVFNSSLSLKSCRKFSISSSSNNKDYRPFSIHNFDFTIRYTQIFPNDQNNIADPTMNDYGYAIIQQVKSS</sequence>
<feature type="region of interest" description="Disordered" evidence="1">
    <location>
        <begin position="1321"/>
        <end position="1379"/>
    </location>
</feature>
<feature type="compositionally biased region" description="Polar residues" evidence="1">
    <location>
        <begin position="1821"/>
        <end position="1839"/>
    </location>
</feature>